<dbReference type="InParanoid" id="A0A151GIG9"/>
<sequence length="331" mass="37702">MESLSSTARASRAQAKLPTELILHIIDCVLPANPKALLPPSHLSTRTLVSLTRVSRATYSQATRLLRQRCVYVDSSRRLADVLLCMSRLVPTLPAVLSLRHLTSLYLAPFVSSLDDPPTAVWVRELFCEVGDTLRRLVVQMPFSSLDPLDDHLSVRRTLREGFEQLTKLEEFVCLGEYPALSVPEAHTDVWRLWPSLQRLVLFGVPMNSHWLWWDIATLPELAHVVLARPQQLESTNIKDEYFHKLPRKDPRLGRKIKVVLLGAAYEFPEVNTRRWKEIDPSEMMTVEVYEVPTSYYGDETPQELVTNWIKRGALSGTLWGWSGNKIGHDG</sequence>
<dbReference type="AlphaFoldDB" id="A0A151GIG9"/>
<organism evidence="1 2">
    <name type="scientific">Drechmeria coniospora</name>
    <name type="common">Nematophagous fungus</name>
    <name type="synonym">Meria coniospora</name>
    <dbReference type="NCBI Taxonomy" id="98403"/>
    <lineage>
        <taxon>Eukaryota</taxon>
        <taxon>Fungi</taxon>
        <taxon>Dikarya</taxon>
        <taxon>Ascomycota</taxon>
        <taxon>Pezizomycotina</taxon>
        <taxon>Sordariomycetes</taxon>
        <taxon>Hypocreomycetidae</taxon>
        <taxon>Hypocreales</taxon>
        <taxon>Ophiocordycipitaceae</taxon>
        <taxon>Drechmeria</taxon>
    </lineage>
</organism>
<dbReference type="Proteomes" id="UP000076580">
    <property type="component" value="Chromosome 02"/>
</dbReference>
<evidence type="ECO:0000313" key="2">
    <source>
        <dbReference type="Proteomes" id="UP000076580"/>
    </source>
</evidence>
<name>A0A151GIG9_DRECN</name>
<dbReference type="STRING" id="98403.A0A151GIG9"/>
<dbReference type="OrthoDB" id="6365676at2759"/>
<accession>A0A151GIG9</accession>
<comment type="caution">
    <text evidence="1">The sequence shown here is derived from an EMBL/GenBank/DDBJ whole genome shotgun (WGS) entry which is preliminary data.</text>
</comment>
<evidence type="ECO:0000313" key="1">
    <source>
        <dbReference type="EMBL" id="KYK56878.1"/>
    </source>
</evidence>
<dbReference type="RefSeq" id="XP_040656230.1">
    <property type="nucleotide sequence ID" value="XM_040801197.1"/>
</dbReference>
<proteinExistence type="predicted"/>
<dbReference type="GeneID" id="63716527"/>
<keyword evidence="2" id="KW-1185">Reference proteome</keyword>
<protein>
    <recommendedName>
        <fullName evidence="3">F-box domain-containing protein</fullName>
    </recommendedName>
</protein>
<dbReference type="EMBL" id="LAYC01000002">
    <property type="protein sequence ID" value="KYK56878.1"/>
    <property type="molecule type" value="Genomic_DNA"/>
</dbReference>
<evidence type="ECO:0008006" key="3">
    <source>
        <dbReference type="Google" id="ProtNLM"/>
    </source>
</evidence>
<gene>
    <name evidence="1" type="ORF">DCS_03884</name>
</gene>
<reference evidence="1 2" key="1">
    <citation type="journal article" date="2016" name="Sci. Rep.">
        <title>Insights into Adaptations to a Near-Obligate Nematode Endoparasitic Lifestyle from the Finished Genome of Drechmeria coniospora.</title>
        <authorList>
            <person name="Zhang L."/>
            <person name="Zhou Z."/>
            <person name="Guo Q."/>
            <person name="Fokkens L."/>
            <person name="Miskei M."/>
            <person name="Pocsi I."/>
            <person name="Zhang W."/>
            <person name="Chen M."/>
            <person name="Wang L."/>
            <person name="Sun Y."/>
            <person name="Donzelli B.G."/>
            <person name="Gibson D.M."/>
            <person name="Nelson D.R."/>
            <person name="Luo J.G."/>
            <person name="Rep M."/>
            <person name="Liu H."/>
            <person name="Yang S."/>
            <person name="Wang J."/>
            <person name="Krasnoff S.B."/>
            <person name="Xu Y."/>
            <person name="Molnar I."/>
            <person name="Lin M."/>
        </authorList>
    </citation>
    <scope>NUCLEOTIDE SEQUENCE [LARGE SCALE GENOMIC DNA]</scope>
    <source>
        <strain evidence="1 2">ARSEF 6962</strain>
    </source>
</reference>